<accession>A0ABQ9GDQ2</accession>
<comment type="caution">
    <text evidence="1">The sequence shown here is derived from an EMBL/GenBank/DDBJ whole genome shotgun (WGS) entry which is preliminary data.</text>
</comment>
<dbReference type="Proteomes" id="UP001159363">
    <property type="component" value="Chromosome 12"/>
</dbReference>
<evidence type="ECO:0000313" key="1">
    <source>
        <dbReference type="EMBL" id="KAJ8869578.1"/>
    </source>
</evidence>
<dbReference type="EMBL" id="JARBHB010000013">
    <property type="protein sequence ID" value="KAJ8869578.1"/>
    <property type="molecule type" value="Genomic_DNA"/>
</dbReference>
<organism evidence="1 2">
    <name type="scientific">Dryococelus australis</name>
    <dbReference type="NCBI Taxonomy" id="614101"/>
    <lineage>
        <taxon>Eukaryota</taxon>
        <taxon>Metazoa</taxon>
        <taxon>Ecdysozoa</taxon>
        <taxon>Arthropoda</taxon>
        <taxon>Hexapoda</taxon>
        <taxon>Insecta</taxon>
        <taxon>Pterygota</taxon>
        <taxon>Neoptera</taxon>
        <taxon>Polyneoptera</taxon>
        <taxon>Phasmatodea</taxon>
        <taxon>Verophasmatodea</taxon>
        <taxon>Anareolatae</taxon>
        <taxon>Phasmatidae</taxon>
        <taxon>Eurycanthinae</taxon>
        <taxon>Dryococelus</taxon>
    </lineage>
</organism>
<proteinExistence type="predicted"/>
<sequence>MHTGWKRKRNPSEWKRNIAKNAKVKGYVDSKGKWKMDCFSRFTEEVTVNILRRVLDHSIKDEQDVFIQSVIEAYEINQRRPCRDEGSRANFE</sequence>
<keyword evidence="2" id="KW-1185">Reference proteome</keyword>
<reference evidence="1 2" key="1">
    <citation type="submission" date="2023-02" db="EMBL/GenBank/DDBJ databases">
        <title>LHISI_Scaffold_Assembly.</title>
        <authorList>
            <person name="Stuart O.P."/>
            <person name="Cleave R."/>
            <person name="Magrath M.J.L."/>
            <person name="Mikheyev A.S."/>
        </authorList>
    </citation>
    <scope>NUCLEOTIDE SEQUENCE [LARGE SCALE GENOMIC DNA]</scope>
    <source>
        <strain evidence="1">Daus_M_001</strain>
        <tissue evidence="1">Leg muscle</tissue>
    </source>
</reference>
<protein>
    <submittedName>
        <fullName evidence="1">Uncharacterized protein</fullName>
    </submittedName>
</protein>
<name>A0ABQ9GDQ2_9NEOP</name>
<gene>
    <name evidence="1" type="ORF">PR048_028570</name>
</gene>
<evidence type="ECO:0000313" key="2">
    <source>
        <dbReference type="Proteomes" id="UP001159363"/>
    </source>
</evidence>